<gene>
    <name evidence="3" type="ORF">GOODEAATRI_017939</name>
</gene>
<dbReference type="PANTHER" id="PTHR13156:SF0">
    <property type="entry name" value="NADH DEHYDROGENASE [UBIQUINONE] IRON-SULFUR PROTEIN 6, MITOCHONDRIAL"/>
    <property type="match status" value="1"/>
</dbReference>
<accession>A0ABV0PYY2</accession>
<dbReference type="Pfam" id="PF10276">
    <property type="entry name" value="zf-CHCC"/>
    <property type="match status" value="1"/>
</dbReference>
<feature type="region of interest" description="Disordered" evidence="1">
    <location>
        <begin position="211"/>
        <end position="232"/>
    </location>
</feature>
<proteinExistence type="predicted"/>
<evidence type="ECO:0000259" key="2">
    <source>
        <dbReference type="Pfam" id="PF10276"/>
    </source>
</evidence>
<comment type="caution">
    <text evidence="3">The sequence shown here is derived from an EMBL/GenBank/DDBJ whole genome shotgun (WGS) entry which is preliminary data.</text>
</comment>
<name>A0ABV0PYY2_9TELE</name>
<evidence type="ECO:0000256" key="1">
    <source>
        <dbReference type="SAM" id="MobiDB-lite"/>
    </source>
</evidence>
<sequence>MDGALWTGRTDDGRGATLAANRRIERGTAATVHKHLYALAADLGRVGFKRLIWATCRLREVARCFSNRGPMAIPRENNFCRILPHLSSLTVVNMAAAAVCRVLSFTRNAKVLVQPLRLTAVPVHRYSLEVSSTGEPVTHTGQVNKNFAIKLVAEEPVTHIESRVVSCDGGGGALGHPKVYINLVKSSLWPQAHYGSPCLQLSEAPRPEANLTQKGAHGQIWEQPRPPQVHAH</sequence>
<dbReference type="InterPro" id="IPR019401">
    <property type="entry name" value="Znf_CHCC"/>
</dbReference>
<organism evidence="3 4">
    <name type="scientific">Goodea atripinnis</name>
    <dbReference type="NCBI Taxonomy" id="208336"/>
    <lineage>
        <taxon>Eukaryota</taxon>
        <taxon>Metazoa</taxon>
        <taxon>Chordata</taxon>
        <taxon>Craniata</taxon>
        <taxon>Vertebrata</taxon>
        <taxon>Euteleostomi</taxon>
        <taxon>Actinopterygii</taxon>
        <taxon>Neopterygii</taxon>
        <taxon>Teleostei</taxon>
        <taxon>Neoteleostei</taxon>
        <taxon>Acanthomorphata</taxon>
        <taxon>Ovalentaria</taxon>
        <taxon>Atherinomorphae</taxon>
        <taxon>Cyprinodontiformes</taxon>
        <taxon>Goodeidae</taxon>
        <taxon>Goodea</taxon>
    </lineage>
</organism>
<dbReference type="Proteomes" id="UP001476798">
    <property type="component" value="Unassembled WGS sequence"/>
</dbReference>
<protein>
    <recommendedName>
        <fullName evidence="2">Zinc finger CHCC-type domain-containing protein</fullName>
    </recommendedName>
</protein>
<evidence type="ECO:0000313" key="3">
    <source>
        <dbReference type="EMBL" id="MEQ2188725.1"/>
    </source>
</evidence>
<keyword evidence="4" id="KW-1185">Reference proteome</keyword>
<dbReference type="PANTHER" id="PTHR13156">
    <property type="entry name" value="NADH-UBIQUINONE OXIDOREDUCTASE 13 KD-A SUBUNIT"/>
    <property type="match status" value="1"/>
</dbReference>
<evidence type="ECO:0000313" key="4">
    <source>
        <dbReference type="Proteomes" id="UP001476798"/>
    </source>
</evidence>
<reference evidence="3 4" key="1">
    <citation type="submission" date="2021-06" db="EMBL/GenBank/DDBJ databases">
        <authorList>
            <person name="Palmer J.M."/>
        </authorList>
    </citation>
    <scope>NUCLEOTIDE SEQUENCE [LARGE SCALE GENOMIC DNA]</scope>
    <source>
        <strain evidence="3 4">GA_2019</strain>
        <tissue evidence="3">Muscle</tissue>
    </source>
</reference>
<dbReference type="EMBL" id="JAHRIO010091454">
    <property type="protein sequence ID" value="MEQ2188725.1"/>
    <property type="molecule type" value="Genomic_DNA"/>
</dbReference>
<dbReference type="Gene3D" id="2.60.260.40">
    <property type="entry name" value="q5lls5 like domains"/>
    <property type="match status" value="1"/>
</dbReference>
<feature type="domain" description="Zinc finger CHCC-type" evidence="2">
    <location>
        <begin position="163"/>
        <end position="185"/>
    </location>
</feature>